<feature type="transmembrane region" description="Helical" evidence="2">
    <location>
        <begin position="361"/>
        <end position="388"/>
    </location>
</feature>
<dbReference type="EMBL" id="JAUSQZ010000001">
    <property type="protein sequence ID" value="MDP9829387.1"/>
    <property type="molecule type" value="Genomic_DNA"/>
</dbReference>
<evidence type="ECO:0000256" key="1">
    <source>
        <dbReference type="SAM" id="MobiDB-lite"/>
    </source>
</evidence>
<evidence type="ECO:0000256" key="2">
    <source>
        <dbReference type="SAM" id="Phobius"/>
    </source>
</evidence>
<keyword evidence="5" id="KW-1185">Reference proteome</keyword>
<accession>A0ABT9P9L8</accession>
<feature type="signal peptide" evidence="3">
    <location>
        <begin position="1"/>
        <end position="24"/>
    </location>
</feature>
<feature type="compositionally biased region" description="Pro residues" evidence="1">
    <location>
        <begin position="564"/>
        <end position="601"/>
    </location>
</feature>
<keyword evidence="2" id="KW-0812">Transmembrane</keyword>
<feature type="transmembrane region" description="Helical" evidence="2">
    <location>
        <begin position="209"/>
        <end position="229"/>
    </location>
</feature>
<reference evidence="4 5" key="1">
    <citation type="submission" date="2023-07" db="EMBL/GenBank/DDBJ databases">
        <title>Sequencing the genomes of 1000 actinobacteria strains.</title>
        <authorList>
            <person name="Klenk H.-P."/>
        </authorList>
    </citation>
    <scope>NUCLEOTIDE SEQUENCE [LARGE SCALE GENOMIC DNA]</scope>
    <source>
        <strain evidence="4 5">DSM 44388</strain>
    </source>
</reference>
<feature type="chain" id="PRO_5047414173" evidence="3">
    <location>
        <begin position="25"/>
        <end position="638"/>
    </location>
</feature>
<keyword evidence="2" id="KW-0472">Membrane</keyword>
<feature type="transmembrane region" description="Helical" evidence="2">
    <location>
        <begin position="409"/>
        <end position="438"/>
    </location>
</feature>
<dbReference type="Proteomes" id="UP001235712">
    <property type="component" value="Unassembled WGS sequence"/>
</dbReference>
<evidence type="ECO:0000313" key="4">
    <source>
        <dbReference type="EMBL" id="MDP9829387.1"/>
    </source>
</evidence>
<keyword evidence="3" id="KW-0732">Signal</keyword>
<feature type="region of interest" description="Disordered" evidence="1">
    <location>
        <begin position="529"/>
        <end position="638"/>
    </location>
</feature>
<gene>
    <name evidence="4" type="ORF">J2S57_005136</name>
</gene>
<organism evidence="4 5">
    <name type="scientific">Kineosporia succinea</name>
    <dbReference type="NCBI Taxonomy" id="84632"/>
    <lineage>
        <taxon>Bacteria</taxon>
        <taxon>Bacillati</taxon>
        <taxon>Actinomycetota</taxon>
        <taxon>Actinomycetes</taxon>
        <taxon>Kineosporiales</taxon>
        <taxon>Kineosporiaceae</taxon>
        <taxon>Kineosporia</taxon>
    </lineage>
</organism>
<feature type="transmembrane region" description="Helical" evidence="2">
    <location>
        <begin position="450"/>
        <end position="468"/>
    </location>
</feature>
<evidence type="ECO:0000313" key="5">
    <source>
        <dbReference type="Proteomes" id="UP001235712"/>
    </source>
</evidence>
<comment type="caution">
    <text evidence="4">The sequence shown here is derived from an EMBL/GenBank/DDBJ whole genome shotgun (WGS) entry which is preliminary data.</text>
</comment>
<feature type="compositionally biased region" description="Basic and acidic residues" evidence="1">
    <location>
        <begin position="529"/>
        <end position="548"/>
    </location>
</feature>
<proteinExistence type="predicted"/>
<name>A0ABT9P9L8_9ACTN</name>
<dbReference type="RefSeq" id="WP_307247525.1">
    <property type="nucleotide sequence ID" value="NZ_JAUSQZ010000001.1"/>
</dbReference>
<evidence type="ECO:0000256" key="3">
    <source>
        <dbReference type="SAM" id="SignalP"/>
    </source>
</evidence>
<feature type="transmembrane region" description="Helical" evidence="2">
    <location>
        <begin position="174"/>
        <end position="197"/>
    </location>
</feature>
<keyword evidence="2" id="KW-1133">Transmembrane helix</keyword>
<protein>
    <submittedName>
        <fullName evidence="4">Membrane protein</fullName>
    </submittedName>
</protein>
<sequence length="638" mass="66869">MRRVLAALLLAVVALVGLAGSAAAKDGPDVPDPTNPNCWLSPKPDCSGTTDNLVSDVADCKDAPDPEVPGRGITGFFTHKPDKLPADEDPFADGARVSIYQVYGYAGLRFNTYDLGCGGDIVRNPDAVVGNAIANWIFQVPKSVISATAALAGAALQPEFLTAFNPLVQNVVDALHAALFLKWGWIAVALTGGMLIYNSRKQALSSSAGMVGWVLLVMIVVSAVLRWPLAAGEAADKTSAAVLTSVSSGITGTDPAMASSPGESGASLMHESVLYDSWLSGTFGSSDSKTAREYGPKIFAATALTWREAAVLEQDPDEGKKIIEEKKEAFKELADRLKEEDPDAYANLSGKRSDTRVGFTFLALAAAFCLVPFLFMAALLVIGALIIIRVGVMVTPGLATLALFHQARGILIGIGSTMAAAMVNSLVFGSMSSVFILAMGQLMVSDGIPGWLRIILMLLLTVVFWVALRPFRKLTRMVSASSLQSTFRDAAGSPLAEAKKGAKTVGKIATTAAGVFAGARLDAAVGDLKSEPKKRAEADPDVTVEVRDLPASPPPPRRRAIEAPPKPQLPGPPSGNPSPMGPGPTPPALPPAAAPEPPDSPAPVRKIVTRPGDDGQPLEGVVIPPSWMPPVRYEMEDA</sequence>